<comment type="caution">
    <text evidence="2">The sequence shown here is derived from an EMBL/GenBank/DDBJ whole genome shotgun (WGS) entry which is preliminary data.</text>
</comment>
<dbReference type="Proteomes" id="UP001054945">
    <property type="component" value="Unassembled WGS sequence"/>
</dbReference>
<name>A0AAV4PH43_CAEEX</name>
<organism evidence="2 3">
    <name type="scientific">Caerostris extrusa</name>
    <name type="common">Bark spider</name>
    <name type="synonym">Caerostris bankana</name>
    <dbReference type="NCBI Taxonomy" id="172846"/>
    <lineage>
        <taxon>Eukaryota</taxon>
        <taxon>Metazoa</taxon>
        <taxon>Ecdysozoa</taxon>
        <taxon>Arthropoda</taxon>
        <taxon>Chelicerata</taxon>
        <taxon>Arachnida</taxon>
        <taxon>Araneae</taxon>
        <taxon>Araneomorphae</taxon>
        <taxon>Entelegynae</taxon>
        <taxon>Araneoidea</taxon>
        <taxon>Araneidae</taxon>
        <taxon>Caerostris</taxon>
    </lineage>
</organism>
<keyword evidence="3" id="KW-1185">Reference proteome</keyword>
<dbReference type="EMBL" id="BPLR01004642">
    <property type="protein sequence ID" value="GIX96391.1"/>
    <property type="molecule type" value="Genomic_DNA"/>
</dbReference>
<proteinExistence type="predicted"/>
<dbReference type="AlphaFoldDB" id="A0AAV4PH43"/>
<evidence type="ECO:0000256" key="1">
    <source>
        <dbReference type="SAM" id="MobiDB-lite"/>
    </source>
</evidence>
<reference evidence="2 3" key="1">
    <citation type="submission" date="2021-06" db="EMBL/GenBank/DDBJ databases">
        <title>Caerostris extrusa draft genome.</title>
        <authorList>
            <person name="Kono N."/>
            <person name="Arakawa K."/>
        </authorList>
    </citation>
    <scope>NUCLEOTIDE SEQUENCE [LARGE SCALE GENOMIC DNA]</scope>
</reference>
<accession>A0AAV4PH43</accession>
<gene>
    <name evidence="2" type="ORF">CEXT_117031</name>
</gene>
<protein>
    <submittedName>
        <fullName evidence="2">Uncharacterized protein</fullName>
    </submittedName>
</protein>
<sequence length="113" mass="13154">MAFIHQIGVDGVTLDNTPDRKQIIFFPLRRWKITAHENHPCSLKAVFFVSPFEESENRSSLSMKSHDHHVLFGGERNALKRKMRKLMKSEKRTHSLTGSKKKVNGRRFEGQHN</sequence>
<feature type="region of interest" description="Disordered" evidence="1">
    <location>
        <begin position="84"/>
        <end position="113"/>
    </location>
</feature>
<evidence type="ECO:0000313" key="2">
    <source>
        <dbReference type="EMBL" id="GIX96391.1"/>
    </source>
</evidence>
<evidence type="ECO:0000313" key="3">
    <source>
        <dbReference type="Proteomes" id="UP001054945"/>
    </source>
</evidence>